<evidence type="ECO:0000256" key="5">
    <source>
        <dbReference type="ARBA" id="ARBA00022741"/>
    </source>
</evidence>
<feature type="region of interest" description="Disordered" evidence="12">
    <location>
        <begin position="388"/>
        <end position="414"/>
    </location>
</feature>
<evidence type="ECO:0000256" key="4">
    <source>
        <dbReference type="ARBA" id="ARBA00022640"/>
    </source>
</evidence>
<dbReference type="InterPro" id="IPR011545">
    <property type="entry name" value="DEAD/DEAH_box_helicase_dom"/>
</dbReference>
<dbReference type="SMART" id="SM00487">
    <property type="entry name" value="DEXDc"/>
    <property type="match status" value="1"/>
</dbReference>
<dbReference type="SUPFAM" id="SSF52540">
    <property type="entry name" value="P-loop containing nucleoside triphosphate hydrolases"/>
    <property type="match status" value="1"/>
</dbReference>
<keyword evidence="9" id="KW-0694">RNA-binding</keyword>
<dbReference type="STRING" id="985895.E5AF89"/>
<evidence type="ECO:0000256" key="7">
    <source>
        <dbReference type="ARBA" id="ARBA00022806"/>
    </source>
</evidence>
<feature type="compositionally biased region" description="Basic residues" evidence="12">
    <location>
        <begin position="394"/>
        <end position="403"/>
    </location>
</feature>
<keyword evidence="8" id="KW-0067">ATP-binding</keyword>
<dbReference type="PROSITE" id="PS51192">
    <property type="entry name" value="HELICASE_ATP_BIND_1"/>
    <property type="match status" value="1"/>
</dbReference>
<evidence type="ECO:0000313" key="15">
    <source>
        <dbReference type="EMBL" id="CBY01878.1"/>
    </source>
</evidence>
<dbReference type="Pfam" id="PF00271">
    <property type="entry name" value="Helicase_C"/>
    <property type="match status" value="1"/>
</dbReference>
<dbReference type="OMA" id="TFPVEMK"/>
<dbReference type="InterPro" id="IPR014001">
    <property type="entry name" value="Helicase_ATP-bd"/>
</dbReference>
<evidence type="ECO:0000256" key="2">
    <source>
        <dbReference type="ARBA" id="ARBA00012552"/>
    </source>
</evidence>
<dbReference type="GO" id="GO:0016787">
    <property type="term" value="F:hydrolase activity"/>
    <property type="evidence" value="ECO:0007669"/>
    <property type="project" value="UniProtKB-KW"/>
</dbReference>
<dbReference type="Pfam" id="PF00270">
    <property type="entry name" value="DEAD"/>
    <property type="match status" value="1"/>
</dbReference>
<evidence type="ECO:0000256" key="10">
    <source>
        <dbReference type="ARBA" id="ARBA00022946"/>
    </source>
</evidence>
<keyword evidence="3" id="KW-0150">Chloroplast</keyword>
<dbReference type="InParanoid" id="E5AF89"/>
<dbReference type="Gene3D" id="3.40.50.300">
    <property type="entry name" value="P-loop containing nucleotide triphosphate hydrolases"/>
    <property type="match status" value="2"/>
</dbReference>
<dbReference type="GO" id="GO:0003724">
    <property type="term" value="F:RNA helicase activity"/>
    <property type="evidence" value="ECO:0007669"/>
    <property type="project" value="UniProtKB-EC"/>
</dbReference>
<dbReference type="InterPro" id="IPR027417">
    <property type="entry name" value="P-loop_NTPase"/>
</dbReference>
<keyword evidence="5" id="KW-0547">Nucleotide-binding</keyword>
<evidence type="ECO:0000256" key="1">
    <source>
        <dbReference type="ARBA" id="ARBA00004229"/>
    </source>
</evidence>
<reference evidence="16" key="1">
    <citation type="journal article" date="2011" name="Nat. Commun.">
        <title>Effector diversification within compartments of the Leptosphaeria maculans genome affected by Repeat-Induced Point mutations.</title>
        <authorList>
            <person name="Rouxel T."/>
            <person name="Grandaubert J."/>
            <person name="Hane J.K."/>
            <person name="Hoede C."/>
            <person name="van de Wouw A.P."/>
            <person name="Couloux A."/>
            <person name="Dominguez V."/>
            <person name="Anthouard V."/>
            <person name="Bally P."/>
            <person name="Bourras S."/>
            <person name="Cozijnsen A.J."/>
            <person name="Ciuffetti L.M."/>
            <person name="Degrave A."/>
            <person name="Dilmaghani A."/>
            <person name="Duret L."/>
            <person name="Fudal I."/>
            <person name="Goodwin S.B."/>
            <person name="Gout L."/>
            <person name="Glaser N."/>
            <person name="Linglin J."/>
            <person name="Kema G.H.J."/>
            <person name="Lapalu N."/>
            <person name="Lawrence C.B."/>
            <person name="May K."/>
            <person name="Meyer M."/>
            <person name="Ollivier B."/>
            <person name="Poulain J."/>
            <person name="Schoch C.L."/>
            <person name="Simon A."/>
            <person name="Spatafora J.W."/>
            <person name="Stachowiak A."/>
            <person name="Turgeon B.G."/>
            <person name="Tyler B.M."/>
            <person name="Vincent D."/>
            <person name="Weissenbach J."/>
            <person name="Amselem J."/>
            <person name="Quesneville H."/>
            <person name="Oliver R.P."/>
            <person name="Wincker P."/>
            <person name="Balesdent M.-H."/>
            <person name="Howlett B.J."/>
        </authorList>
    </citation>
    <scope>NUCLEOTIDE SEQUENCE [LARGE SCALE GENOMIC DNA]</scope>
    <source>
        <strain evidence="16">JN3 / isolate v23.1.3 / race Av1-4-5-6-7-8</strain>
    </source>
</reference>
<dbReference type="EMBL" id="FP929139">
    <property type="protein sequence ID" value="CBY01878.1"/>
    <property type="molecule type" value="Genomic_DNA"/>
</dbReference>
<dbReference type="EC" id="3.6.4.13" evidence="2"/>
<feature type="domain" description="Helicase C-terminal" evidence="14">
    <location>
        <begin position="1010"/>
        <end position="1174"/>
    </location>
</feature>
<evidence type="ECO:0000256" key="8">
    <source>
        <dbReference type="ARBA" id="ARBA00022840"/>
    </source>
</evidence>
<sequence length="1541" mass="172376">MTWYSRQSRPPCLNSIAPLMRPTIVSRLHNLDLAKDQAPIYSIREAQQQTKPPGHPLTPPLALLYSYSIRNPARGFATTSIPSKPKAERLAADVVNVAAATTTTAQTFPKESGPAVAPANHIDSHLAASQTEDLVQTPEELEAQLERDELQLLVEKHAPRIRREANRHATKLRSDRRVLRGQSHAMAVHDWLPRDLLDSIVSLAQTESNDSNRRQGQQPLLKISSEEDAMVRLWTLDLTLRELGFSRDHIQPVLIWVCANAASIDASAAVWGLQESLEWLALDHCEDHSFTYEDGPKRPTVDALDGPGLDEHPSASGTDQDRSSTLVNKDTKRELVSGSSTPSIATPVGAVNDDVQVSDLDSDLELDELIPLYLRIRAKLYEIDPQLDDTTSRKSTRGAKSRKAGPATPQSPAARKLLSQLQQLRSDALFDENEAEARWPTKRNEIAQIQAAKRLCSEFRHASPKKETNAIAMEPEVEVSPEAASDGINSRDIDDDDALLGDMFSTVSDAPVVELDSAVTNSSAISLRDFGKAGGLSPRKVLEEAVRSRDPNARLTYKMVSQTTYTCRHSLTITWSKDFDVEYDRDMTSVSCHRSGRIMRFEAMHVAAISIDQSEDYISTAALFSISAVLPKEEKVYLRLPSNWREVYREFLEYRRTRLDAIDRQSVKRYRSIVRDQVDVEESDGVVLTNRFKMRNSAATTSSASNSGYSTPVRQVDGLIDLWQQKVSSSSYQQMLVGRMNLPVFGFRGAILSTIDRAQVTIICGETGCGKSTQIPSFILEHELSQGRLCKVYCTEPRRISAISLAQRVSEELGEASRDLGSMRSLVGYAIRLESKTSSQTRLVYATVGVVLRMLESTGDLREVTHLIIDEVHERSIDTDFLLVILRSLMERRPELKVVLMSATVDAARFSSYLNNAPILTVPGRTFPVQTRYLEDAIELTNYVASSGATQNSSTSDVEDDEIKTDKSGIPQKLSGYSHRTREVLSTYDEYAIDFDLIVRLIETVAFDSRLVQFSKAILVFLPGIAEIRQLNEMLTGHPSFDANWYIYPLHSTISSEDQQAAFYIPPPQIRKIVLATNIAETGVTIPDITCVIDTGKHKEMRFDERRQLSRLTQSFISKANAKQRRGRAGRVQEGLCYHLFTKYRHDTLMAEQQTPEMLRLSLQDLVMRTKICKLGDIESTLAQALDPPSSKNIRRSIDALIEVDALTPGEELTPLGRQIAKLPLDAHLGKLVILASTLACVDVATTIAAMLSSKSPFLTPFGARQRADIARLAFKKGDSDLLTMYNAYKAWRVVCTTPGRSETHFCHQNFLSAQNLGNIEDLKAQLLSSLVEAGFLQLSPDERRRLSRYRSTTSHRMFVEVPARYDINSENDFLVNSVIATAFYPKLLTREGRGWRNISNNQTVSLAPTSVNKGCATASFLSYYHIMQSSNKYYNAHSTSVTYPLPLVLMAAADVDFKLHAGVISLPGNVLRFAVKDGRVAVALKVLRRRVKEILASSWKNPARQQSEREKEWLDLFSRIFKEKWEKDERIKERATGKAR</sequence>
<dbReference type="FunFam" id="3.40.50.300:FF:000500">
    <property type="entry name" value="ATP-dependent RNA helicase DHX29"/>
    <property type="match status" value="1"/>
</dbReference>
<dbReference type="InterPro" id="IPR007502">
    <property type="entry name" value="Helicase-assoc_dom"/>
</dbReference>
<keyword evidence="16" id="KW-1185">Reference proteome</keyword>
<feature type="compositionally biased region" description="Polar residues" evidence="12">
    <location>
        <begin position="315"/>
        <end position="328"/>
    </location>
</feature>
<protein>
    <recommendedName>
        <fullName evidence="2">RNA helicase</fullName>
        <ecNumber evidence="2">3.6.4.13</ecNumber>
    </recommendedName>
</protein>
<gene>
    <name evidence="15" type="ORF">LEMA_P006650.1</name>
</gene>
<dbReference type="GO" id="GO:0005524">
    <property type="term" value="F:ATP binding"/>
    <property type="evidence" value="ECO:0007669"/>
    <property type="project" value="UniProtKB-KW"/>
</dbReference>
<dbReference type="Proteomes" id="UP000002668">
    <property type="component" value="Genome"/>
</dbReference>
<dbReference type="FunFam" id="1.20.120.1080:FF:000002">
    <property type="entry name" value="Putative ATP-dependent RNA helicase DHX36"/>
    <property type="match status" value="1"/>
</dbReference>
<evidence type="ECO:0000259" key="13">
    <source>
        <dbReference type="PROSITE" id="PS51192"/>
    </source>
</evidence>
<evidence type="ECO:0000256" key="12">
    <source>
        <dbReference type="SAM" id="MobiDB-lite"/>
    </source>
</evidence>
<dbReference type="SMART" id="SM00847">
    <property type="entry name" value="HA2"/>
    <property type="match status" value="1"/>
</dbReference>
<dbReference type="PANTHER" id="PTHR18934:SF145">
    <property type="entry name" value="ATP-DEPENDENT RNA HELICASE DHX57-RELATED"/>
    <property type="match status" value="1"/>
</dbReference>
<dbReference type="SMR" id="E5AF89"/>
<dbReference type="InterPro" id="IPR001650">
    <property type="entry name" value="Helicase_C-like"/>
</dbReference>
<keyword evidence="7 15" id="KW-0347">Helicase</keyword>
<evidence type="ECO:0000259" key="14">
    <source>
        <dbReference type="PROSITE" id="PS51194"/>
    </source>
</evidence>
<keyword evidence="6" id="KW-0378">Hydrolase</keyword>
<proteinExistence type="predicted"/>
<dbReference type="VEuPathDB" id="FungiDB:LEMA_P006650.1"/>
<keyword evidence="10" id="KW-0809">Transit peptide</keyword>
<feature type="compositionally biased region" description="Basic and acidic residues" evidence="12">
    <location>
        <begin position="291"/>
        <end position="300"/>
    </location>
</feature>
<dbReference type="Gene3D" id="1.20.120.1080">
    <property type="match status" value="1"/>
</dbReference>
<dbReference type="GO" id="GO:0003723">
    <property type="term" value="F:RNA binding"/>
    <property type="evidence" value="ECO:0007669"/>
    <property type="project" value="UniProtKB-KW"/>
</dbReference>
<evidence type="ECO:0000256" key="3">
    <source>
        <dbReference type="ARBA" id="ARBA00022528"/>
    </source>
</evidence>
<evidence type="ECO:0000256" key="9">
    <source>
        <dbReference type="ARBA" id="ARBA00022884"/>
    </source>
</evidence>
<dbReference type="HOGENOM" id="CLU_001832_1_3_1"/>
<dbReference type="OrthoDB" id="5600252at2759"/>
<dbReference type="FunFam" id="3.40.50.300:FF:000819">
    <property type="entry name" value="ATP dependent RNA helicase, putative"/>
    <property type="match status" value="1"/>
</dbReference>
<dbReference type="SMART" id="SM00490">
    <property type="entry name" value="HELICc"/>
    <property type="match status" value="1"/>
</dbReference>
<dbReference type="PANTHER" id="PTHR18934">
    <property type="entry name" value="ATP-DEPENDENT RNA HELICASE"/>
    <property type="match status" value="1"/>
</dbReference>
<organism evidence="15 16">
    <name type="scientific">Leptosphaeria maculans (strain JN3 / isolate v23.1.3 / race Av1-4-5-6-7-8)</name>
    <name type="common">Blackleg fungus</name>
    <name type="synonym">Phoma lingam</name>
    <dbReference type="NCBI Taxonomy" id="985895"/>
    <lineage>
        <taxon>Eukaryota</taxon>
        <taxon>Fungi</taxon>
        <taxon>Dikarya</taxon>
        <taxon>Ascomycota</taxon>
        <taxon>Pezizomycotina</taxon>
        <taxon>Dothideomycetes</taxon>
        <taxon>Pleosporomycetidae</taxon>
        <taxon>Pleosporales</taxon>
        <taxon>Pleosporineae</taxon>
        <taxon>Leptosphaeriaceae</taxon>
        <taxon>Plenodomus</taxon>
        <taxon>Plenodomus lingam/Leptosphaeria maculans species complex</taxon>
    </lineage>
</organism>
<dbReference type="CDD" id="cd18791">
    <property type="entry name" value="SF2_C_RHA"/>
    <property type="match status" value="1"/>
</dbReference>
<accession>E5AF89</accession>
<comment type="subcellular location">
    <subcellularLocation>
        <location evidence="1">Plastid</location>
        <location evidence="1">Chloroplast</location>
    </subcellularLocation>
</comment>
<name>E5AF89_LEPMJ</name>
<dbReference type="Pfam" id="PF21010">
    <property type="entry name" value="HA2_C"/>
    <property type="match status" value="1"/>
</dbReference>
<evidence type="ECO:0000256" key="6">
    <source>
        <dbReference type="ARBA" id="ARBA00022801"/>
    </source>
</evidence>
<evidence type="ECO:0000256" key="11">
    <source>
        <dbReference type="ARBA" id="ARBA00047984"/>
    </source>
</evidence>
<dbReference type="eggNOG" id="KOG0920">
    <property type="taxonomic scope" value="Eukaryota"/>
</dbReference>
<dbReference type="PROSITE" id="PS51194">
    <property type="entry name" value="HELICASE_CTER"/>
    <property type="match status" value="1"/>
</dbReference>
<feature type="region of interest" description="Disordered" evidence="12">
    <location>
        <begin position="291"/>
        <end position="348"/>
    </location>
</feature>
<evidence type="ECO:0000313" key="16">
    <source>
        <dbReference type="Proteomes" id="UP000002668"/>
    </source>
</evidence>
<keyword evidence="4" id="KW-0934">Plastid</keyword>
<feature type="domain" description="Helicase ATP-binding" evidence="13">
    <location>
        <begin position="752"/>
        <end position="923"/>
    </location>
</feature>
<dbReference type="CDD" id="cd17917">
    <property type="entry name" value="DEXHc_RHA-like"/>
    <property type="match status" value="1"/>
</dbReference>
<comment type="catalytic activity">
    <reaction evidence="11">
        <text>ATP + H2O = ADP + phosphate + H(+)</text>
        <dbReference type="Rhea" id="RHEA:13065"/>
        <dbReference type="ChEBI" id="CHEBI:15377"/>
        <dbReference type="ChEBI" id="CHEBI:15378"/>
        <dbReference type="ChEBI" id="CHEBI:30616"/>
        <dbReference type="ChEBI" id="CHEBI:43474"/>
        <dbReference type="ChEBI" id="CHEBI:456216"/>
        <dbReference type="EC" id="3.6.4.13"/>
    </reaction>
</comment>